<dbReference type="Proteomes" id="UP000682982">
    <property type="component" value="Unassembled WGS sequence"/>
</dbReference>
<dbReference type="InterPro" id="IPR036237">
    <property type="entry name" value="Xyl_isomerase-like_sf"/>
</dbReference>
<dbReference type="Gene3D" id="3.20.20.150">
    <property type="entry name" value="Divalent-metal-dependent TIM barrel enzymes"/>
    <property type="match status" value="1"/>
</dbReference>
<dbReference type="PANTHER" id="PTHR42194">
    <property type="entry name" value="UPF0276 PROTEIN HI_1600"/>
    <property type="match status" value="1"/>
</dbReference>
<accession>A0ABS5H4Q8</accession>
<dbReference type="EMBL" id="JAGSPK010000004">
    <property type="protein sequence ID" value="MBR7793512.1"/>
    <property type="molecule type" value="Genomic_DNA"/>
</dbReference>
<evidence type="ECO:0000313" key="2">
    <source>
        <dbReference type="Proteomes" id="UP000682982"/>
    </source>
</evidence>
<dbReference type="InterPro" id="IPR007801">
    <property type="entry name" value="MbnB/TglH/ChrH"/>
</dbReference>
<gene>
    <name evidence="1" type="ORF">KDM87_12970</name>
</gene>
<dbReference type="Pfam" id="PF05114">
    <property type="entry name" value="MbnB_TglH_ChrH"/>
    <property type="match status" value="1"/>
</dbReference>
<evidence type="ECO:0000313" key="1">
    <source>
        <dbReference type="EMBL" id="MBR7793512.1"/>
    </source>
</evidence>
<dbReference type="PANTHER" id="PTHR42194:SF1">
    <property type="entry name" value="UPF0276 PROTEIN HI_1600"/>
    <property type="match status" value="1"/>
</dbReference>
<name>A0ABS5H4Q8_9BURK</name>
<comment type="caution">
    <text evidence="1">The sequence shown here is derived from an EMBL/GenBank/DDBJ whole genome shotgun (WGS) entry which is preliminary data.</text>
</comment>
<organism evidence="1 2">
    <name type="scientific">Undibacterium rivi</name>
    <dbReference type="NCBI Taxonomy" id="2828729"/>
    <lineage>
        <taxon>Bacteria</taxon>
        <taxon>Pseudomonadati</taxon>
        <taxon>Pseudomonadota</taxon>
        <taxon>Betaproteobacteria</taxon>
        <taxon>Burkholderiales</taxon>
        <taxon>Oxalobacteraceae</taxon>
        <taxon>Undibacterium</taxon>
    </lineage>
</organism>
<sequence>MHGKFSASMNPHPVGAGIGLRTQHYKDFLTAPVNIQWLEVHAENYFGEGGYDLHVLQQLRKDYPVSLHGVGLGLGSAHGFQQEHIAKLKRLIGYIQPCLVSEHLCWGAVAGRSLNDLLPMPLTRESLRLFCDRVDHLQNELQQRVLIENVSTYVRFQHDEMSEAEFLCQLVKSTGCGILLDINNLYVNQVNHHESALLALNRITSLPAGSVGEIHLAGHLQADDCLIDNHGCCIAEPVWQIYAQACEGLGSDVPVLIEWDTDIPALSVLLSEAEKAMQIQIAAARRFQVKGLG</sequence>
<reference evidence="1 2" key="1">
    <citation type="submission" date="2021-04" db="EMBL/GenBank/DDBJ databases">
        <title>novel species isolated from subtropical streams in China.</title>
        <authorList>
            <person name="Lu H."/>
        </authorList>
    </citation>
    <scope>NUCLEOTIDE SEQUENCE [LARGE SCALE GENOMIC DNA]</scope>
    <source>
        <strain evidence="1 2">FT147W</strain>
    </source>
</reference>
<proteinExistence type="predicted"/>
<keyword evidence="2" id="KW-1185">Reference proteome</keyword>
<dbReference type="SUPFAM" id="SSF51658">
    <property type="entry name" value="Xylose isomerase-like"/>
    <property type="match status" value="1"/>
</dbReference>
<dbReference type="NCBIfam" id="NF003818">
    <property type="entry name" value="PRK05409.1"/>
    <property type="match status" value="1"/>
</dbReference>
<protein>
    <submittedName>
        <fullName evidence="1">DUF692 domain-containing protein</fullName>
    </submittedName>
</protein>